<reference evidence="4" key="1">
    <citation type="submission" date="2016-10" db="EMBL/GenBank/DDBJ databases">
        <authorList>
            <person name="Varghese N."/>
            <person name="Submissions S."/>
        </authorList>
    </citation>
    <scope>NUCLEOTIDE SEQUENCE [LARGE SCALE GENOMIC DNA]</scope>
    <source>
        <strain evidence="4">930I</strain>
    </source>
</reference>
<dbReference type="InterPro" id="IPR016092">
    <property type="entry name" value="ATAP"/>
</dbReference>
<sequence>MTLLSLTDAAAERARQLLDGASPGAGLRLGVKSAGCSGFKYTIELADSPGALDDVVEAKGVRLFVDPMATMYLLGAEMDFTRDKLQSGFVFSNPNESARCGCGESVAFG</sequence>
<dbReference type="EMBL" id="FNCV01000001">
    <property type="protein sequence ID" value="SDG47437.1"/>
    <property type="molecule type" value="Genomic_DNA"/>
</dbReference>
<dbReference type="Pfam" id="PF01521">
    <property type="entry name" value="Fe-S_biosyn"/>
    <property type="match status" value="1"/>
</dbReference>
<keyword evidence="4" id="KW-1185">Reference proteome</keyword>
<dbReference type="RefSeq" id="WP_092614376.1">
    <property type="nucleotide sequence ID" value="NZ_FNCV01000001.1"/>
</dbReference>
<dbReference type="SUPFAM" id="SSF89360">
    <property type="entry name" value="HesB-like domain"/>
    <property type="match status" value="1"/>
</dbReference>
<dbReference type="GO" id="GO:0016226">
    <property type="term" value="P:iron-sulfur cluster assembly"/>
    <property type="evidence" value="ECO:0007669"/>
    <property type="project" value="InterPro"/>
</dbReference>
<dbReference type="PANTHER" id="PTHR10072:SF41">
    <property type="entry name" value="IRON-SULFUR CLUSTER ASSEMBLY 1 HOMOLOG, MITOCHONDRIAL"/>
    <property type="match status" value="1"/>
</dbReference>
<evidence type="ECO:0000256" key="1">
    <source>
        <dbReference type="ARBA" id="ARBA00006718"/>
    </source>
</evidence>
<proteinExistence type="inferred from homology"/>
<dbReference type="GO" id="GO:0005737">
    <property type="term" value="C:cytoplasm"/>
    <property type="evidence" value="ECO:0007669"/>
    <property type="project" value="TreeGrafter"/>
</dbReference>
<evidence type="ECO:0000313" key="4">
    <source>
        <dbReference type="Proteomes" id="UP000217076"/>
    </source>
</evidence>
<dbReference type="InterPro" id="IPR000361">
    <property type="entry name" value="ATAP_core_dom"/>
</dbReference>
<dbReference type="NCBIfam" id="TIGR00049">
    <property type="entry name" value="iron-sulfur cluster assembly accessory protein"/>
    <property type="match status" value="1"/>
</dbReference>
<dbReference type="PANTHER" id="PTHR10072">
    <property type="entry name" value="IRON-SULFUR CLUSTER ASSEMBLY PROTEIN"/>
    <property type="match status" value="1"/>
</dbReference>
<feature type="domain" description="Core" evidence="2">
    <location>
        <begin position="4"/>
        <end position="104"/>
    </location>
</feature>
<dbReference type="AlphaFoldDB" id="A0A1G7UIX0"/>
<comment type="similarity">
    <text evidence="1">Belongs to the HesB/IscA family.</text>
</comment>
<dbReference type="STRING" id="83401.SAMN05421742_101343"/>
<dbReference type="Proteomes" id="UP000217076">
    <property type="component" value="Unassembled WGS sequence"/>
</dbReference>
<organism evidence="3 4">
    <name type="scientific">Roseospirillum parvum</name>
    <dbReference type="NCBI Taxonomy" id="83401"/>
    <lineage>
        <taxon>Bacteria</taxon>
        <taxon>Pseudomonadati</taxon>
        <taxon>Pseudomonadota</taxon>
        <taxon>Alphaproteobacteria</taxon>
        <taxon>Rhodospirillales</taxon>
        <taxon>Rhodospirillaceae</taxon>
        <taxon>Roseospirillum</taxon>
    </lineage>
</organism>
<name>A0A1G7UIX0_9PROT</name>
<dbReference type="Gene3D" id="2.60.300.12">
    <property type="entry name" value="HesB-like domain"/>
    <property type="match status" value="1"/>
</dbReference>
<gene>
    <name evidence="3" type="ORF">SAMN05421742_101343</name>
</gene>
<evidence type="ECO:0000259" key="2">
    <source>
        <dbReference type="Pfam" id="PF01521"/>
    </source>
</evidence>
<protein>
    <submittedName>
        <fullName evidence="3">Iron-sulfur cluster assembly protein</fullName>
    </submittedName>
</protein>
<dbReference type="InterPro" id="IPR050322">
    <property type="entry name" value="Fe-S_cluster_asmbl/transfer"/>
</dbReference>
<dbReference type="OrthoDB" id="9801228at2"/>
<dbReference type="GO" id="GO:0051537">
    <property type="term" value="F:2 iron, 2 sulfur cluster binding"/>
    <property type="evidence" value="ECO:0007669"/>
    <property type="project" value="TreeGrafter"/>
</dbReference>
<accession>A0A1G7UIX0</accession>
<evidence type="ECO:0000313" key="3">
    <source>
        <dbReference type="EMBL" id="SDG47437.1"/>
    </source>
</evidence>
<dbReference type="InterPro" id="IPR035903">
    <property type="entry name" value="HesB-like_dom_sf"/>
</dbReference>